<comment type="similarity">
    <text evidence="2">Belongs to the multi antimicrobial extrusion (MATE) (TC 2.A.66.1) family. MepA subfamily.</text>
</comment>
<evidence type="ECO:0000256" key="4">
    <source>
        <dbReference type="ARBA" id="ARBA00022448"/>
    </source>
</evidence>
<evidence type="ECO:0000256" key="3">
    <source>
        <dbReference type="ARBA" id="ARBA00022106"/>
    </source>
</evidence>
<dbReference type="EMBL" id="JAHLPM010000016">
    <property type="protein sequence ID" value="MBU5439520.1"/>
    <property type="molecule type" value="Genomic_DNA"/>
</dbReference>
<evidence type="ECO:0000313" key="12">
    <source>
        <dbReference type="Proteomes" id="UP000749471"/>
    </source>
</evidence>
<dbReference type="Proteomes" id="UP000749471">
    <property type="component" value="Unassembled WGS sequence"/>
</dbReference>
<feature type="transmembrane region" description="Helical" evidence="10">
    <location>
        <begin position="384"/>
        <end position="408"/>
    </location>
</feature>
<dbReference type="Pfam" id="PF01554">
    <property type="entry name" value="MatE"/>
    <property type="match status" value="2"/>
</dbReference>
<dbReference type="InterPro" id="IPR045070">
    <property type="entry name" value="MATE_MepA-like"/>
</dbReference>
<feature type="transmembrane region" description="Helical" evidence="10">
    <location>
        <begin position="55"/>
        <end position="75"/>
    </location>
</feature>
<dbReference type="RefSeq" id="WP_216521230.1">
    <property type="nucleotide sequence ID" value="NZ_JAHLPM010000016.1"/>
</dbReference>
<keyword evidence="8 10" id="KW-0472">Membrane</keyword>
<feature type="transmembrane region" description="Helical" evidence="10">
    <location>
        <begin position="414"/>
        <end position="434"/>
    </location>
</feature>
<protein>
    <recommendedName>
        <fullName evidence="3">Multidrug export protein MepA</fullName>
    </recommendedName>
</protein>
<feature type="transmembrane region" description="Helical" evidence="10">
    <location>
        <begin position="235"/>
        <end position="256"/>
    </location>
</feature>
<feature type="transmembrane region" description="Helical" evidence="10">
    <location>
        <begin position="164"/>
        <end position="184"/>
    </location>
</feature>
<dbReference type="PIRSF" id="PIRSF006603">
    <property type="entry name" value="DinF"/>
    <property type="match status" value="1"/>
</dbReference>
<accession>A0ABS6E9B9</accession>
<dbReference type="CDD" id="cd13143">
    <property type="entry name" value="MATE_MepA_like"/>
    <property type="match status" value="1"/>
</dbReference>
<feature type="transmembrane region" description="Helical" evidence="10">
    <location>
        <begin position="190"/>
        <end position="214"/>
    </location>
</feature>
<dbReference type="InterPro" id="IPR051327">
    <property type="entry name" value="MATE_MepA_subfamily"/>
</dbReference>
<evidence type="ECO:0000313" key="11">
    <source>
        <dbReference type="EMBL" id="MBU5439520.1"/>
    </source>
</evidence>
<keyword evidence="4" id="KW-0813">Transport</keyword>
<evidence type="ECO:0000256" key="7">
    <source>
        <dbReference type="ARBA" id="ARBA00022989"/>
    </source>
</evidence>
<feature type="transmembrane region" description="Helical" evidence="10">
    <location>
        <begin position="135"/>
        <end position="152"/>
    </location>
</feature>
<reference evidence="11 12" key="1">
    <citation type="submission" date="2021-06" db="EMBL/GenBank/DDBJ databases">
        <authorList>
            <person name="Sun Q."/>
            <person name="Li D."/>
        </authorList>
    </citation>
    <scope>NUCLEOTIDE SEQUENCE [LARGE SCALE GENOMIC DNA]</scope>
    <source>
        <strain evidence="11 12">MSJ-40</strain>
    </source>
</reference>
<evidence type="ECO:0000256" key="10">
    <source>
        <dbReference type="SAM" id="Phobius"/>
    </source>
</evidence>
<comment type="caution">
    <text evidence="11">The sequence shown here is derived from an EMBL/GenBank/DDBJ whole genome shotgun (WGS) entry which is preliminary data.</text>
</comment>
<comment type="subcellular location">
    <subcellularLocation>
        <location evidence="1">Cell membrane</location>
        <topology evidence="1">Multi-pass membrane protein</topology>
    </subcellularLocation>
</comment>
<evidence type="ECO:0000256" key="9">
    <source>
        <dbReference type="ARBA" id="ARBA00023251"/>
    </source>
</evidence>
<organism evidence="11 12">
    <name type="scientific">Tissierella simiarum</name>
    <dbReference type="NCBI Taxonomy" id="2841534"/>
    <lineage>
        <taxon>Bacteria</taxon>
        <taxon>Bacillati</taxon>
        <taxon>Bacillota</taxon>
        <taxon>Tissierellia</taxon>
        <taxon>Tissierellales</taxon>
        <taxon>Tissierellaceae</taxon>
        <taxon>Tissierella</taxon>
    </lineage>
</organism>
<feature type="transmembrane region" description="Helical" evidence="10">
    <location>
        <begin position="14"/>
        <end position="35"/>
    </location>
</feature>
<evidence type="ECO:0000256" key="6">
    <source>
        <dbReference type="ARBA" id="ARBA00022692"/>
    </source>
</evidence>
<sequence>MNENILLKEKIPKLYLKFVIPAIIAMVLEGIQGMVDGIFLGNFVGVNAMASVNIANAYLQIIIGSSMVICTGTMSSLGRALGGSNAKKAKDIFRSAIIALGVISVTILLIGFFFSNGIARFLGANDVLLSDTSRYIQTIALFVPIISFKILFGFIGRLIEKPQLYLAGTVSCLVSNMVLNFITIKILRLGVVGAATATGIAYLIGLIVVIRPILSKKTIINVYDGKFCWNDFKNLAFNGSSEGVTYVANALTLFLLNRSFMNFAGESGVAAFTIINYIGNFVTLIMFGISDGISPIISSNYGADKMERIRKTLYTAVIANLVIGIGLFSVFNLFSENLIRIFVNDNKPVIDMAVGGAKIYGLCFLLSGFNIIQSGYHTALGNAVASIIIASSRGIVFVAIGLMIFSVFWGINGVWFTLPFAEIMTFVCCLSILFHQRKQEISFVFAPSSLTNRKIK</sequence>
<feature type="transmembrane region" description="Helical" evidence="10">
    <location>
        <begin position="96"/>
        <end position="115"/>
    </location>
</feature>
<keyword evidence="5" id="KW-1003">Cell membrane</keyword>
<keyword evidence="7 10" id="KW-1133">Transmembrane helix</keyword>
<gene>
    <name evidence="11" type="ORF">KQI42_16005</name>
</gene>
<dbReference type="InterPro" id="IPR002528">
    <property type="entry name" value="MATE_fam"/>
</dbReference>
<proteinExistence type="inferred from homology"/>
<evidence type="ECO:0000256" key="1">
    <source>
        <dbReference type="ARBA" id="ARBA00004651"/>
    </source>
</evidence>
<dbReference type="InterPro" id="IPR048279">
    <property type="entry name" value="MdtK-like"/>
</dbReference>
<keyword evidence="12" id="KW-1185">Reference proteome</keyword>
<feature type="transmembrane region" description="Helical" evidence="10">
    <location>
        <begin position="354"/>
        <end position="372"/>
    </location>
</feature>
<evidence type="ECO:0000256" key="2">
    <source>
        <dbReference type="ARBA" id="ARBA00008417"/>
    </source>
</evidence>
<keyword evidence="6 10" id="KW-0812">Transmembrane</keyword>
<name>A0ABS6E9B9_9FIRM</name>
<evidence type="ECO:0000256" key="8">
    <source>
        <dbReference type="ARBA" id="ARBA00023136"/>
    </source>
</evidence>
<keyword evidence="9" id="KW-0046">Antibiotic resistance</keyword>
<feature type="transmembrane region" description="Helical" evidence="10">
    <location>
        <begin position="313"/>
        <end position="334"/>
    </location>
</feature>
<feature type="transmembrane region" description="Helical" evidence="10">
    <location>
        <begin position="268"/>
        <end position="293"/>
    </location>
</feature>
<dbReference type="PANTHER" id="PTHR43823:SF3">
    <property type="entry name" value="MULTIDRUG EXPORT PROTEIN MEPA"/>
    <property type="match status" value="1"/>
</dbReference>
<evidence type="ECO:0000256" key="5">
    <source>
        <dbReference type="ARBA" id="ARBA00022475"/>
    </source>
</evidence>
<dbReference type="PANTHER" id="PTHR43823">
    <property type="entry name" value="SPORULATION PROTEIN YKVU"/>
    <property type="match status" value="1"/>
</dbReference>